<keyword evidence="2" id="KW-0472">Membrane</keyword>
<keyword evidence="2" id="KW-0812">Transmembrane</keyword>
<keyword evidence="2" id="KW-1133">Transmembrane helix</keyword>
<dbReference type="Proteomes" id="UP000240883">
    <property type="component" value="Unassembled WGS sequence"/>
</dbReference>
<feature type="compositionally biased region" description="Polar residues" evidence="1">
    <location>
        <begin position="78"/>
        <end position="95"/>
    </location>
</feature>
<name>A0A2T2NDK1_CORCC</name>
<accession>A0A2T2NDK1</accession>
<evidence type="ECO:0000256" key="1">
    <source>
        <dbReference type="SAM" id="MobiDB-lite"/>
    </source>
</evidence>
<gene>
    <name evidence="3" type="ORF">BS50DRAFT_591473</name>
</gene>
<reference evidence="3 4" key="1">
    <citation type="journal article" date="2018" name="Front. Microbiol.">
        <title>Genome-Wide Analysis of Corynespora cassiicola Leaf Fall Disease Putative Effectors.</title>
        <authorList>
            <person name="Lopez D."/>
            <person name="Ribeiro S."/>
            <person name="Label P."/>
            <person name="Fumanal B."/>
            <person name="Venisse J.S."/>
            <person name="Kohler A."/>
            <person name="de Oliveira R.R."/>
            <person name="Labutti K."/>
            <person name="Lipzen A."/>
            <person name="Lail K."/>
            <person name="Bauer D."/>
            <person name="Ohm R.A."/>
            <person name="Barry K.W."/>
            <person name="Spatafora J."/>
            <person name="Grigoriev I.V."/>
            <person name="Martin F.M."/>
            <person name="Pujade-Renaud V."/>
        </authorList>
    </citation>
    <scope>NUCLEOTIDE SEQUENCE [LARGE SCALE GENOMIC DNA]</scope>
    <source>
        <strain evidence="3 4">Philippines</strain>
    </source>
</reference>
<evidence type="ECO:0000256" key="2">
    <source>
        <dbReference type="SAM" id="Phobius"/>
    </source>
</evidence>
<feature type="transmembrane region" description="Helical" evidence="2">
    <location>
        <begin position="12"/>
        <end position="34"/>
    </location>
</feature>
<protein>
    <submittedName>
        <fullName evidence="3">Uncharacterized protein</fullName>
    </submittedName>
</protein>
<dbReference type="AlphaFoldDB" id="A0A2T2NDK1"/>
<evidence type="ECO:0000313" key="3">
    <source>
        <dbReference type="EMBL" id="PSN63306.1"/>
    </source>
</evidence>
<dbReference type="EMBL" id="KZ678140">
    <property type="protein sequence ID" value="PSN63306.1"/>
    <property type="molecule type" value="Genomic_DNA"/>
</dbReference>
<sequence>MAEFLGSPDILNVHIVLIVFEILTLCLVGFLIYLQPHRPHTTVESDSAFGLYQNQQTPRPHEIQRNLAHAIRAGLPQETVTSSSNELKSSPNNHSHPLEQASLFNGRIEHPQASSNNQTGLIKAIRLNHGTETIPLRDQAINHINSSFEVGPSRRNVVKRN</sequence>
<organism evidence="3 4">
    <name type="scientific">Corynespora cassiicola Philippines</name>
    <dbReference type="NCBI Taxonomy" id="1448308"/>
    <lineage>
        <taxon>Eukaryota</taxon>
        <taxon>Fungi</taxon>
        <taxon>Dikarya</taxon>
        <taxon>Ascomycota</taxon>
        <taxon>Pezizomycotina</taxon>
        <taxon>Dothideomycetes</taxon>
        <taxon>Pleosporomycetidae</taxon>
        <taxon>Pleosporales</taxon>
        <taxon>Corynesporascaceae</taxon>
        <taxon>Corynespora</taxon>
    </lineage>
</organism>
<feature type="region of interest" description="Disordered" evidence="1">
    <location>
        <begin position="78"/>
        <end position="98"/>
    </location>
</feature>
<proteinExistence type="predicted"/>
<keyword evidence="4" id="KW-1185">Reference proteome</keyword>
<evidence type="ECO:0000313" key="4">
    <source>
        <dbReference type="Proteomes" id="UP000240883"/>
    </source>
</evidence>